<dbReference type="PROSITE" id="PS51202">
    <property type="entry name" value="RCK_C"/>
    <property type="match status" value="1"/>
</dbReference>
<sequence length="221" mass="23663">MHIVIMGCGRTGATLATEFEARGHTVAVIDQSGDAFRRLPPTFEGQRITGIGFDRDTLVSAGVEDAYAFAAVSDGDNSNILAARVVRETYGIDNVVARIADFGRAEVYRRLGIPTVAPVPWTAAQIVSRLLPGGSDALYDDPSAGVSLSRLPLDSGWVGHRYTELERRAGARVAYLVRFGEPLLPDPDTLVQEGDEAYFTMVPATGADPARVTGRSPEVSK</sequence>
<evidence type="ECO:0000259" key="1">
    <source>
        <dbReference type="PROSITE" id="PS51201"/>
    </source>
</evidence>
<evidence type="ECO:0000313" key="4">
    <source>
        <dbReference type="Proteomes" id="UP001172728"/>
    </source>
</evidence>
<dbReference type="Proteomes" id="UP001172728">
    <property type="component" value="Unassembled WGS sequence"/>
</dbReference>
<dbReference type="Gene3D" id="3.40.50.720">
    <property type="entry name" value="NAD(P)-binding Rossmann-like Domain"/>
    <property type="match status" value="1"/>
</dbReference>
<dbReference type="PANTHER" id="PTHR43833:SF8">
    <property type="entry name" value="TRK SYSTEM POTASSIUM UPTAKE PROTEIN TRKA"/>
    <property type="match status" value="1"/>
</dbReference>
<reference evidence="3" key="1">
    <citation type="submission" date="2023-06" db="EMBL/GenBank/DDBJ databases">
        <title>Sysu t00192.</title>
        <authorList>
            <person name="Gao L."/>
            <person name="Fang B.-Z."/>
            <person name="Li W.-J."/>
        </authorList>
    </citation>
    <scope>NUCLEOTIDE SEQUENCE</scope>
    <source>
        <strain evidence="3">SYSU T00192</strain>
    </source>
</reference>
<dbReference type="InterPro" id="IPR003148">
    <property type="entry name" value="RCK_N"/>
</dbReference>
<dbReference type="EMBL" id="JAUHPW010000001">
    <property type="protein sequence ID" value="MDN4474558.1"/>
    <property type="molecule type" value="Genomic_DNA"/>
</dbReference>
<dbReference type="PANTHER" id="PTHR43833">
    <property type="entry name" value="POTASSIUM CHANNEL PROTEIN 2-RELATED-RELATED"/>
    <property type="match status" value="1"/>
</dbReference>
<dbReference type="InterPro" id="IPR006037">
    <property type="entry name" value="RCK_C"/>
</dbReference>
<feature type="domain" description="RCK N-terminal" evidence="1">
    <location>
        <begin position="1"/>
        <end position="118"/>
    </location>
</feature>
<dbReference type="SUPFAM" id="SSF51735">
    <property type="entry name" value="NAD(P)-binding Rossmann-fold domains"/>
    <property type="match status" value="1"/>
</dbReference>
<comment type="caution">
    <text evidence="3">The sequence shown here is derived from an EMBL/GenBank/DDBJ whole genome shotgun (WGS) entry which is preliminary data.</text>
</comment>
<protein>
    <submittedName>
        <fullName evidence="3">TrkA family potassium uptake protein</fullName>
    </submittedName>
</protein>
<proteinExistence type="predicted"/>
<organism evidence="3 4">
    <name type="scientific">Demequina litoralis</name>
    <dbReference type="NCBI Taxonomy" id="3051660"/>
    <lineage>
        <taxon>Bacteria</taxon>
        <taxon>Bacillati</taxon>
        <taxon>Actinomycetota</taxon>
        <taxon>Actinomycetes</taxon>
        <taxon>Micrococcales</taxon>
        <taxon>Demequinaceae</taxon>
        <taxon>Demequina</taxon>
    </lineage>
</organism>
<dbReference type="InterPro" id="IPR050721">
    <property type="entry name" value="Trk_Ktr_HKT_K-transport"/>
</dbReference>
<dbReference type="InterPro" id="IPR036721">
    <property type="entry name" value="RCK_C_sf"/>
</dbReference>
<dbReference type="Pfam" id="PF02254">
    <property type="entry name" value="TrkA_N"/>
    <property type="match status" value="1"/>
</dbReference>
<evidence type="ECO:0000313" key="3">
    <source>
        <dbReference type="EMBL" id="MDN4474558.1"/>
    </source>
</evidence>
<dbReference type="RefSeq" id="WP_301130963.1">
    <property type="nucleotide sequence ID" value="NZ_JAUHPW010000001.1"/>
</dbReference>
<dbReference type="PROSITE" id="PS51201">
    <property type="entry name" value="RCK_N"/>
    <property type="match status" value="1"/>
</dbReference>
<dbReference type="Gene3D" id="3.30.70.1450">
    <property type="entry name" value="Regulator of K+ conductance, C-terminal domain"/>
    <property type="match status" value="1"/>
</dbReference>
<feature type="domain" description="RCK C-terminal" evidence="2">
    <location>
        <begin position="134"/>
        <end position="216"/>
    </location>
</feature>
<dbReference type="SUPFAM" id="SSF116726">
    <property type="entry name" value="TrkA C-terminal domain-like"/>
    <property type="match status" value="1"/>
</dbReference>
<gene>
    <name evidence="3" type="ORF">QQX09_01690</name>
</gene>
<keyword evidence="4" id="KW-1185">Reference proteome</keyword>
<accession>A0ABT8G5Z5</accession>
<dbReference type="InterPro" id="IPR036291">
    <property type="entry name" value="NAD(P)-bd_dom_sf"/>
</dbReference>
<evidence type="ECO:0000259" key="2">
    <source>
        <dbReference type="PROSITE" id="PS51202"/>
    </source>
</evidence>
<name>A0ABT8G5Z5_9MICO</name>